<name>A0ABS1TC30_9CLOT</name>
<dbReference type="Proteomes" id="UP000632377">
    <property type="component" value="Unassembled WGS sequence"/>
</dbReference>
<evidence type="ECO:0000313" key="3">
    <source>
        <dbReference type="Proteomes" id="UP000632377"/>
    </source>
</evidence>
<dbReference type="RefSeq" id="WP_202749658.1">
    <property type="nucleotide sequence ID" value="NZ_JAESWC010000009.1"/>
</dbReference>
<comment type="similarity">
    <text evidence="1">Belongs to the ROK (NagC/XylR) family.</text>
</comment>
<protein>
    <submittedName>
        <fullName evidence="2">ROK family protein</fullName>
    </submittedName>
</protein>
<sequence length="291" mass="32349">MGNYLSFDIGGTFIKYGIFDEKANEIFSDKVPTQKEPRKFLAQLIDIIKVQEKVYEINGVTISMGGFIDPKTGINTDFSVGENFRAYNLKEELNKSTGYRISVENDSNCAALAEMWKGSGVECKDICVITIGTGIGGAIINDGKLLRGRNFKAGEFGFMYVNSSNQTGKEVFEAATATSGLVRQVSSKLGRDIDGKYIFKNLDNCDVKKIYDRWLTKLAMVVGNVAVCFDPEKILIGGGISEEPIFINDLKKKVYSIYQHLEEYTAIEPCRLKNDAGKIGALLNFFMEYES</sequence>
<comment type="caution">
    <text evidence="2">The sequence shown here is derived from an EMBL/GenBank/DDBJ whole genome shotgun (WGS) entry which is preliminary data.</text>
</comment>
<dbReference type="InterPro" id="IPR043129">
    <property type="entry name" value="ATPase_NBD"/>
</dbReference>
<dbReference type="Gene3D" id="3.30.420.40">
    <property type="match status" value="2"/>
</dbReference>
<proteinExistence type="inferred from homology"/>
<evidence type="ECO:0000256" key="1">
    <source>
        <dbReference type="ARBA" id="ARBA00006479"/>
    </source>
</evidence>
<evidence type="ECO:0000313" key="2">
    <source>
        <dbReference type="EMBL" id="MBL4936900.1"/>
    </source>
</evidence>
<dbReference type="SUPFAM" id="SSF53067">
    <property type="entry name" value="Actin-like ATPase domain"/>
    <property type="match status" value="1"/>
</dbReference>
<reference evidence="2 3" key="1">
    <citation type="submission" date="2021-01" db="EMBL/GenBank/DDBJ databases">
        <title>Genome public.</title>
        <authorList>
            <person name="Liu C."/>
            <person name="Sun Q."/>
        </authorList>
    </citation>
    <scope>NUCLEOTIDE SEQUENCE [LARGE SCALE GENOMIC DNA]</scope>
    <source>
        <strain evidence="2 3">YIM B02515</strain>
    </source>
</reference>
<dbReference type="InterPro" id="IPR000600">
    <property type="entry name" value="ROK"/>
</dbReference>
<dbReference type="Pfam" id="PF00480">
    <property type="entry name" value="ROK"/>
    <property type="match status" value="1"/>
</dbReference>
<keyword evidence="3" id="KW-1185">Reference proteome</keyword>
<dbReference type="PANTHER" id="PTHR18964">
    <property type="entry name" value="ROK (REPRESSOR, ORF, KINASE) FAMILY"/>
    <property type="match status" value="1"/>
</dbReference>
<accession>A0ABS1TC30</accession>
<gene>
    <name evidence="2" type="ORF">JK636_14165</name>
</gene>
<dbReference type="PANTHER" id="PTHR18964:SF165">
    <property type="entry name" value="BETA-GLUCOSIDE KINASE"/>
    <property type="match status" value="1"/>
</dbReference>
<dbReference type="EMBL" id="JAESWC010000009">
    <property type="protein sequence ID" value="MBL4936900.1"/>
    <property type="molecule type" value="Genomic_DNA"/>
</dbReference>
<organism evidence="2 3">
    <name type="scientific">Clostridium rhizosphaerae</name>
    <dbReference type="NCBI Taxonomy" id="2803861"/>
    <lineage>
        <taxon>Bacteria</taxon>
        <taxon>Bacillati</taxon>
        <taxon>Bacillota</taxon>
        <taxon>Clostridia</taxon>
        <taxon>Eubacteriales</taxon>
        <taxon>Clostridiaceae</taxon>
        <taxon>Clostridium</taxon>
    </lineage>
</organism>